<dbReference type="InterPro" id="IPR029016">
    <property type="entry name" value="GAF-like_dom_sf"/>
</dbReference>
<dbReference type="NCBIfam" id="TIGR00331">
    <property type="entry name" value="hrcA"/>
    <property type="match status" value="1"/>
</dbReference>
<name>A0A1F5A914_9BACT</name>
<evidence type="ECO:0000313" key="7">
    <source>
        <dbReference type="EMBL" id="OGD15055.1"/>
    </source>
</evidence>
<evidence type="ECO:0000313" key="8">
    <source>
        <dbReference type="Proteomes" id="UP000177701"/>
    </source>
</evidence>
<evidence type="ECO:0000256" key="3">
    <source>
        <dbReference type="ARBA" id="ARBA00023016"/>
    </source>
</evidence>
<evidence type="ECO:0000256" key="2">
    <source>
        <dbReference type="ARBA" id="ARBA00023015"/>
    </source>
</evidence>
<sequence length="343" mass="39608">MELNERMKTILAAVVHSYFTTAEPVSSSIIAQKYHLNLSTATIRHEMYLLEKNDYLWQPHTSSGRIPTDKGYRFYVDNLMVKNYLREKEKREIIQIYKKSKEFEEAMKTTSQLLSKLTDNIGVVLAPVIYNNIVKEIQFVAVGNNRILTVIVTDAGLVCQKIVNVSGEIDKDRLNYLSNFINSKLAEKDIDITNLNNILLDELEKIISLQERFNYVYNFLEECFNIRYSENKVYLDGRINLMKHPEFKETDKLNYILSLIEEENILAATIRGYLGFRKTKIIIGKESKLKEMQNCSLVTSEYSIKGKSAGAIGILGPTRMDYPRMISITEYISDKLSEILSEF</sequence>
<keyword evidence="2 5" id="KW-0805">Transcription regulation</keyword>
<keyword evidence="4 5" id="KW-0804">Transcription</keyword>
<dbReference type="Gene3D" id="1.10.10.10">
    <property type="entry name" value="Winged helix-like DNA-binding domain superfamily/Winged helix DNA-binding domain"/>
    <property type="match status" value="1"/>
</dbReference>
<dbReference type="AlphaFoldDB" id="A0A1F5A914"/>
<dbReference type="InterPro" id="IPR021153">
    <property type="entry name" value="HrcA_C"/>
</dbReference>
<dbReference type="SUPFAM" id="SSF55781">
    <property type="entry name" value="GAF domain-like"/>
    <property type="match status" value="1"/>
</dbReference>
<dbReference type="InterPro" id="IPR036390">
    <property type="entry name" value="WH_DNA-bd_sf"/>
</dbReference>
<proteinExistence type="inferred from homology"/>
<dbReference type="SUPFAM" id="SSF46785">
    <property type="entry name" value="Winged helix' DNA-binding domain"/>
    <property type="match status" value="1"/>
</dbReference>
<dbReference type="Gene3D" id="3.30.450.40">
    <property type="match status" value="1"/>
</dbReference>
<dbReference type="GO" id="GO:0003677">
    <property type="term" value="F:DNA binding"/>
    <property type="evidence" value="ECO:0007669"/>
    <property type="project" value="InterPro"/>
</dbReference>
<dbReference type="PANTHER" id="PTHR34824">
    <property type="entry name" value="HEAT-INDUCIBLE TRANSCRIPTION REPRESSOR HRCA"/>
    <property type="match status" value="1"/>
</dbReference>
<evidence type="ECO:0000256" key="5">
    <source>
        <dbReference type="HAMAP-Rule" id="MF_00081"/>
    </source>
</evidence>
<dbReference type="HAMAP" id="MF_00081">
    <property type="entry name" value="HrcA"/>
    <property type="match status" value="1"/>
</dbReference>
<organism evidence="7 8">
    <name type="scientific">Candidatus Sediminicultor quintus</name>
    <dbReference type="NCBI Taxonomy" id="1797291"/>
    <lineage>
        <taxon>Bacteria</taxon>
        <taxon>Pseudomonadati</taxon>
        <taxon>Atribacterota</taxon>
        <taxon>Candidatus Phoenicimicrobiia</taxon>
        <taxon>Candidatus Pheonicimicrobiales</taxon>
        <taxon>Candidatus Phoenicimicrobiaceae</taxon>
        <taxon>Candidatus Sediminicultor</taxon>
    </lineage>
</organism>
<dbReference type="EMBL" id="MEYH01000069">
    <property type="protein sequence ID" value="OGD15055.1"/>
    <property type="molecule type" value="Genomic_DNA"/>
</dbReference>
<dbReference type="PANTHER" id="PTHR34824:SF1">
    <property type="entry name" value="HEAT-INDUCIBLE TRANSCRIPTION REPRESSOR HRCA"/>
    <property type="match status" value="1"/>
</dbReference>
<dbReference type="STRING" id="1797291.A2V47_06325"/>
<reference evidence="7 8" key="1">
    <citation type="journal article" date="2016" name="Nat. Commun.">
        <title>Thousands of microbial genomes shed light on interconnected biogeochemical processes in an aquifer system.</title>
        <authorList>
            <person name="Anantharaman K."/>
            <person name="Brown C.T."/>
            <person name="Hug L.A."/>
            <person name="Sharon I."/>
            <person name="Castelle C.J."/>
            <person name="Probst A.J."/>
            <person name="Thomas B.C."/>
            <person name="Singh A."/>
            <person name="Wilkins M.J."/>
            <person name="Karaoz U."/>
            <person name="Brodie E.L."/>
            <person name="Williams K.H."/>
            <person name="Hubbard S.S."/>
            <person name="Banfield J.F."/>
        </authorList>
    </citation>
    <scope>NUCLEOTIDE SEQUENCE [LARGE SCALE GENOMIC DNA]</scope>
</reference>
<evidence type="ECO:0000256" key="4">
    <source>
        <dbReference type="ARBA" id="ARBA00023163"/>
    </source>
</evidence>
<protein>
    <recommendedName>
        <fullName evidence="5">Heat-inducible transcription repressor HrcA</fullName>
    </recommendedName>
</protein>
<comment type="caution">
    <text evidence="7">The sequence shown here is derived from an EMBL/GenBank/DDBJ whole genome shotgun (WGS) entry which is preliminary data.</text>
</comment>
<gene>
    <name evidence="5" type="primary">hrcA</name>
    <name evidence="7" type="ORF">A2V47_06325</name>
</gene>
<keyword evidence="3 5" id="KW-0346">Stress response</keyword>
<feature type="domain" description="Heat-inducible transcription repressor HrcA C-terminal" evidence="6">
    <location>
        <begin position="104"/>
        <end position="326"/>
    </location>
</feature>
<dbReference type="Gene3D" id="3.30.390.60">
    <property type="entry name" value="Heat-inducible transcription repressor hrca homolog, domain 3"/>
    <property type="match status" value="1"/>
</dbReference>
<dbReference type="Proteomes" id="UP000177701">
    <property type="component" value="Unassembled WGS sequence"/>
</dbReference>
<keyword evidence="1 5" id="KW-0678">Repressor</keyword>
<dbReference type="PIRSF" id="PIRSF005485">
    <property type="entry name" value="HrcA"/>
    <property type="match status" value="1"/>
</dbReference>
<accession>A0A1F5A914</accession>
<evidence type="ECO:0000256" key="1">
    <source>
        <dbReference type="ARBA" id="ARBA00022491"/>
    </source>
</evidence>
<dbReference type="InterPro" id="IPR002571">
    <property type="entry name" value="HrcA"/>
</dbReference>
<dbReference type="InterPro" id="IPR036388">
    <property type="entry name" value="WH-like_DNA-bd_sf"/>
</dbReference>
<dbReference type="GO" id="GO:0045892">
    <property type="term" value="P:negative regulation of DNA-templated transcription"/>
    <property type="evidence" value="ECO:0007669"/>
    <property type="project" value="UniProtKB-UniRule"/>
</dbReference>
<dbReference type="Pfam" id="PF01628">
    <property type="entry name" value="HrcA"/>
    <property type="match status" value="1"/>
</dbReference>
<comment type="similarity">
    <text evidence="5">Belongs to the HrcA family.</text>
</comment>
<dbReference type="InterPro" id="IPR023120">
    <property type="entry name" value="WHTH_transcript_rep_HrcA_IDD"/>
</dbReference>
<evidence type="ECO:0000259" key="6">
    <source>
        <dbReference type="Pfam" id="PF01628"/>
    </source>
</evidence>
<comment type="function">
    <text evidence="5">Negative regulator of class I heat shock genes (grpE-dnaK-dnaJ and groELS operons). Prevents heat-shock induction of these operons.</text>
</comment>